<evidence type="ECO:0000313" key="2">
    <source>
        <dbReference type="Proteomes" id="UP001164929"/>
    </source>
</evidence>
<proteinExistence type="predicted"/>
<evidence type="ECO:0000313" key="1">
    <source>
        <dbReference type="EMBL" id="KAJ7003713.1"/>
    </source>
</evidence>
<sequence>MIMGMEFFPASGKFVALSRMLGFGVELLQKFKASNPESSVYQSHRRYPST</sequence>
<organism evidence="1 2">
    <name type="scientific">Populus alba x Populus x berolinensis</name>
    <dbReference type="NCBI Taxonomy" id="444605"/>
    <lineage>
        <taxon>Eukaryota</taxon>
        <taxon>Viridiplantae</taxon>
        <taxon>Streptophyta</taxon>
        <taxon>Embryophyta</taxon>
        <taxon>Tracheophyta</taxon>
        <taxon>Spermatophyta</taxon>
        <taxon>Magnoliopsida</taxon>
        <taxon>eudicotyledons</taxon>
        <taxon>Gunneridae</taxon>
        <taxon>Pentapetalae</taxon>
        <taxon>rosids</taxon>
        <taxon>fabids</taxon>
        <taxon>Malpighiales</taxon>
        <taxon>Salicaceae</taxon>
        <taxon>Saliceae</taxon>
        <taxon>Populus</taxon>
    </lineage>
</organism>
<gene>
    <name evidence="1" type="ORF">NC653_008810</name>
</gene>
<accession>A0AAD6W900</accession>
<dbReference type="Proteomes" id="UP001164929">
    <property type="component" value="Chromosome 3"/>
</dbReference>
<dbReference type="AlphaFoldDB" id="A0AAD6W900"/>
<protein>
    <submittedName>
        <fullName evidence="1">Uncharacterized protein</fullName>
    </submittedName>
</protein>
<dbReference type="EMBL" id="JAQIZT010000003">
    <property type="protein sequence ID" value="KAJ7003713.1"/>
    <property type="molecule type" value="Genomic_DNA"/>
</dbReference>
<comment type="caution">
    <text evidence="1">The sequence shown here is derived from an EMBL/GenBank/DDBJ whole genome shotgun (WGS) entry which is preliminary data.</text>
</comment>
<keyword evidence="2" id="KW-1185">Reference proteome</keyword>
<reference evidence="1" key="1">
    <citation type="journal article" date="2023" name="Mol. Ecol. Resour.">
        <title>Chromosome-level genome assembly of a triploid poplar Populus alba 'Berolinensis'.</title>
        <authorList>
            <person name="Chen S."/>
            <person name="Yu Y."/>
            <person name="Wang X."/>
            <person name="Wang S."/>
            <person name="Zhang T."/>
            <person name="Zhou Y."/>
            <person name="He R."/>
            <person name="Meng N."/>
            <person name="Wang Y."/>
            <person name="Liu W."/>
            <person name="Liu Z."/>
            <person name="Liu J."/>
            <person name="Guo Q."/>
            <person name="Huang H."/>
            <person name="Sederoff R.R."/>
            <person name="Wang G."/>
            <person name="Qu G."/>
            <person name="Chen S."/>
        </authorList>
    </citation>
    <scope>NUCLEOTIDE SEQUENCE</scope>
    <source>
        <strain evidence="1">SC-2020</strain>
    </source>
</reference>
<name>A0AAD6W900_9ROSI</name>